<keyword evidence="4 5" id="KW-0539">Nucleus</keyword>
<evidence type="ECO:0000256" key="1">
    <source>
        <dbReference type="ARBA" id="ARBA00004123"/>
    </source>
</evidence>
<dbReference type="SUPFAM" id="SSF47762">
    <property type="entry name" value="PAH2 domain"/>
    <property type="match status" value="1"/>
</dbReference>
<dbReference type="GeneTree" id="ENSGT00940000164105"/>
<dbReference type="SUPFAM" id="SSF46689">
    <property type="entry name" value="Homeodomain-like"/>
    <property type="match status" value="1"/>
</dbReference>
<feature type="region of interest" description="Disordered" evidence="6">
    <location>
        <begin position="761"/>
        <end position="814"/>
    </location>
</feature>
<comment type="subcellular location">
    <subcellularLocation>
        <location evidence="1 5">Nucleus</location>
    </subcellularLocation>
</comment>
<dbReference type="InterPro" id="IPR052435">
    <property type="entry name" value="YY1-Transcr_Regul"/>
</dbReference>
<sequence length="868" mass="98325">MSTMNLVRKRLKLIPSKSRPAASSYDALLLPPVPAGGGMEEEGGGYLLVEEDTTDSSLFITMGNTSRRRAVRKRKKKHAEEEEEGVEVEIDRQLDQSLESKSKQHNLTSVNVRNIIHEVITNEHVVAMMKAAMNETEAVPLFEPKMTRSKFKEVVEKGVVIPAWNISPIKKTGDINKPRQFVDIPLAEEDSSDEEYRPDEEEDDETAEDTFQESDMESTASSPRGSRLSRAEEDSCSPWQVHVKLMSGFGGAVRAGFSPLSESQNEAGLMAYRTRSKRPLRDVPLGRLEAELRAPDITPDMYDSSSAPEDKEWTDWLRGLMSSDMDNEEECDDEDDPEYNFLADIDEPDLEDYRDDKAVRITSQSCTVLLMLKEDLAGQEVEDEGHEEEEEAHNAQSHTHEEQGLCGDEERDGPITELRTVKQQLALIRKRQQTHTVCSEPYTLKLDERQKARLQQQLQQHVQLLTQIHLLSSPVTKLQSEADTTRQFLFELDVLAHRAEVLVSPARPGFCSIFRASNLQGALQLLEELQQSPIIRCYPVMLAELAWLFATRPVFLYPELLPCASLDPALYCPRRTSAFRYQRVLWPMPVACSHVDTAERRPPVEREERIMPLWLVVGDTKCQFHTCVQVSPGLSEQLLQVLDQFSSAGPLGAPEVLYNELSCVLRSWPQLLRDFAAFLNREQASRCGLLLEQQLFERSRKFLRRLGRSLGESSSLYQQVVSVLQGSSTPLQNEISTLLRHHPDLQEQFWEFFQHLQAHSSQTSSGTLEMNSVSLDPPDKNRKSVDRESQTEKEDEEEERPVGAKNMSMTSSGEKVVTWTREVDRTILTACQQRGASQKTFRQVSAELGNKTVQQVRGGVATVSRCEH</sequence>
<evidence type="ECO:0000256" key="4">
    <source>
        <dbReference type="ARBA" id="ARBA00023242"/>
    </source>
</evidence>
<evidence type="ECO:0000256" key="6">
    <source>
        <dbReference type="SAM" id="MobiDB-lite"/>
    </source>
</evidence>
<dbReference type="GO" id="GO:0005634">
    <property type="term" value="C:nucleus"/>
    <property type="evidence" value="ECO:0007669"/>
    <property type="project" value="UniProtKB-SubCell"/>
</dbReference>
<dbReference type="GO" id="GO:0003712">
    <property type="term" value="F:transcription coregulator activity"/>
    <property type="evidence" value="ECO:0007669"/>
    <property type="project" value="TreeGrafter"/>
</dbReference>
<evidence type="ECO:0000256" key="3">
    <source>
        <dbReference type="ARBA" id="ARBA00023163"/>
    </source>
</evidence>
<dbReference type="InterPro" id="IPR009057">
    <property type="entry name" value="Homeodomain-like_sf"/>
</dbReference>
<dbReference type="PANTHER" id="PTHR16088">
    <property type="entry name" value="YY1 ASSOCIATED PROTEIN-RELATED"/>
    <property type="match status" value="1"/>
</dbReference>
<feature type="region of interest" description="Disordered" evidence="6">
    <location>
        <begin position="379"/>
        <end position="412"/>
    </location>
</feature>
<dbReference type="Pfam" id="PF21227">
    <property type="entry name" value="Myb_DNA-binding_7"/>
    <property type="match status" value="1"/>
</dbReference>
<keyword evidence="8" id="KW-1185">Reference proteome</keyword>
<reference evidence="7" key="2">
    <citation type="submission" date="2025-08" db="UniProtKB">
        <authorList>
            <consortium name="Ensembl"/>
        </authorList>
    </citation>
    <scope>IDENTIFICATION</scope>
</reference>
<feature type="compositionally biased region" description="Basic and acidic residues" evidence="6">
    <location>
        <begin position="777"/>
        <end position="792"/>
    </location>
</feature>
<evidence type="ECO:0000313" key="7">
    <source>
        <dbReference type="Ensembl" id="ENSATEP00000015576.2"/>
    </source>
</evidence>
<organism evidence="7 8">
    <name type="scientific">Anabas testudineus</name>
    <name type="common">Climbing perch</name>
    <name type="synonym">Anthias testudineus</name>
    <dbReference type="NCBI Taxonomy" id="64144"/>
    <lineage>
        <taxon>Eukaryota</taxon>
        <taxon>Metazoa</taxon>
        <taxon>Chordata</taxon>
        <taxon>Craniata</taxon>
        <taxon>Vertebrata</taxon>
        <taxon>Euteleostomi</taxon>
        <taxon>Actinopterygii</taxon>
        <taxon>Neopterygii</taxon>
        <taxon>Teleostei</taxon>
        <taxon>Neoteleostei</taxon>
        <taxon>Acanthomorphata</taxon>
        <taxon>Anabantaria</taxon>
        <taxon>Anabantiformes</taxon>
        <taxon>Anabantoidei</taxon>
        <taxon>Anabantidae</taxon>
        <taxon>Anabas</taxon>
    </lineage>
</organism>
<keyword evidence="2" id="KW-0805">Transcription regulation</keyword>
<feature type="region of interest" description="Disordered" evidence="6">
    <location>
        <begin position="180"/>
        <end position="234"/>
    </location>
</feature>
<dbReference type="PANTHER" id="PTHR16088:SF3">
    <property type="entry name" value="GON-4-LIKE PROTEIN"/>
    <property type="match status" value="1"/>
</dbReference>
<dbReference type="PROSITE" id="PS51477">
    <property type="entry name" value="PAH"/>
    <property type="match status" value="1"/>
</dbReference>
<name>A0A3Q1JL98_ANATE</name>
<feature type="compositionally biased region" description="Polar residues" evidence="6">
    <location>
        <begin position="761"/>
        <end position="774"/>
    </location>
</feature>
<proteinExistence type="predicted"/>
<reference evidence="7" key="3">
    <citation type="submission" date="2025-09" db="UniProtKB">
        <authorList>
            <consortium name="Ensembl"/>
        </authorList>
    </citation>
    <scope>IDENTIFICATION</scope>
</reference>
<dbReference type="AlphaFoldDB" id="A0A3Q1JL98"/>
<reference evidence="7" key="1">
    <citation type="submission" date="2021-04" db="EMBL/GenBank/DDBJ databases">
        <authorList>
            <consortium name="Wellcome Sanger Institute Data Sharing"/>
        </authorList>
    </citation>
    <scope>NUCLEOTIDE SEQUENCE [LARGE SCALE GENOMIC DNA]</scope>
</reference>
<dbReference type="Proteomes" id="UP000265040">
    <property type="component" value="Chromosome 11"/>
</dbReference>
<feature type="compositionally biased region" description="Acidic residues" evidence="6">
    <location>
        <begin position="380"/>
        <end position="391"/>
    </location>
</feature>
<dbReference type="Ensembl" id="ENSATET00000015819.2">
    <property type="protein sequence ID" value="ENSATEP00000015576.2"/>
    <property type="gene ID" value="ENSATEG00000010743.3"/>
</dbReference>
<evidence type="ECO:0000256" key="2">
    <source>
        <dbReference type="ARBA" id="ARBA00023015"/>
    </source>
</evidence>
<dbReference type="InterPro" id="IPR036600">
    <property type="entry name" value="PAH_sf"/>
</dbReference>
<evidence type="ECO:0000256" key="5">
    <source>
        <dbReference type="PROSITE-ProRule" id="PRU00810"/>
    </source>
</evidence>
<dbReference type="GO" id="GO:0006355">
    <property type="term" value="P:regulation of DNA-templated transcription"/>
    <property type="evidence" value="ECO:0007669"/>
    <property type="project" value="InterPro"/>
</dbReference>
<dbReference type="InterPro" id="IPR003822">
    <property type="entry name" value="PAH"/>
</dbReference>
<keyword evidence="3" id="KW-0804">Transcription</keyword>
<dbReference type="OrthoDB" id="6257037at2759"/>
<dbReference type="FunCoup" id="A0A3Q1JL98">
    <property type="interactions" value="1184"/>
</dbReference>
<dbReference type="InParanoid" id="A0A3Q1JL98"/>
<dbReference type="Gene3D" id="1.10.10.60">
    <property type="entry name" value="Homeodomain-like"/>
    <property type="match status" value="1"/>
</dbReference>
<protein>
    <submittedName>
        <fullName evidence="7">Uncharacterized protein</fullName>
    </submittedName>
</protein>
<feature type="compositionally biased region" description="Acidic residues" evidence="6">
    <location>
        <begin position="186"/>
        <end position="216"/>
    </location>
</feature>
<evidence type="ECO:0000313" key="8">
    <source>
        <dbReference type="Proteomes" id="UP000265040"/>
    </source>
</evidence>
<accession>A0A3Q1JL98</accession>